<reference evidence="13 14" key="1">
    <citation type="submission" date="2019-01" db="EMBL/GenBank/DDBJ databases">
        <authorList>
            <consortium name="Pathogen Informatics"/>
        </authorList>
    </citation>
    <scope>NUCLEOTIDE SEQUENCE [LARGE SCALE GENOMIC DNA]</scope>
    <source>
        <strain evidence="13 14">NCTC10138</strain>
    </source>
</reference>
<organism evidence="13 14">
    <name type="scientific">Haploplasma axanthum</name>
    <name type="common">Acholeplasma axanthum</name>
    <dbReference type="NCBI Taxonomy" id="29552"/>
    <lineage>
        <taxon>Bacteria</taxon>
        <taxon>Bacillati</taxon>
        <taxon>Mycoplasmatota</taxon>
        <taxon>Mollicutes</taxon>
        <taxon>Acholeplasmatales</taxon>
        <taxon>Acholeplasmataceae</taxon>
        <taxon>Haploplasma</taxon>
    </lineage>
</organism>
<evidence type="ECO:0000256" key="5">
    <source>
        <dbReference type="ARBA" id="ARBA00022727"/>
    </source>
</evidence>
<comment type="similarity">
    <text evidence="1 11">Belongs to the thymidylate kinase family.</text>
</comment>
<dbReference type="FunFam" id="3.40.50.300:FF:000225">
    <property type="entry name" value="Thymidylate kinase"/>
    <property type="match status" value="1"/>
</dbReference>
<dbReference type="InterPro" id="IPR018095">
    <property type="entry name" value="Thymidylate_kin_CS"/>
</dbReference>
<proteinExistence type="inferred from homology"/>
<dbReference type="PROSITE" id="PS01331">
    <property type="entry name" value="THYMIDYLATE_KINASE"/>
    <property type="match status" value="1"/>
</dbReference>
<keyword evidence="6 11" id="KW-0547">Nucleotide-binding</keyword>
<evidence type="ECO:0000256" key="6">
    <source>
        <dbReference type="ARBA" id="ARBA00022741"/>
    </source>
</evidence>
<dbReference type="Gene3D" id="3.40.50.300">
    <property type="entry name" value="P-loop containing nucleotide triphosphate hydrolases"/>
    <property type="match status" value="1"/>
</dbReference>
<evidence type="ECO:0000256" key="8">
    <source>
        <dbReference type="ARBA" id="ARBA00022840"/>
    </source>
</evidence>
<keyword evidence="14" id="KW-1185">Reference proteome</keyword>
<dbReference type="SUPFAM" id="SSF52540">
    <property type="entry name" value="P-loop containing nucleoside triphosphate hydrolases"/>
    <property type="match status" value="1"/>
</dbReference>
<dbReference type="CDD" id="cd01672">
    <property type="entry name" value="TMPK"/>
    <property type="match status" value="1"/>
</dbReference>
<dbReference type="InterPro" id="IPR039430">
    <property type="entry name" value="Thymidylate_kin-like_dom"/>
</dbReference>
<dbReference type="STRING" id="1278311.GCA_000428705_00860"/>
<evidence type="ECO:0000256" key="7">
    <source>
        <dbReference type="ARBA" id="ARBA00022777"/>
    </source>
</evidence>
<feature type="domain" description="Thymidylate kinase-like" evidence="12">
    <location>
        <begin position="5"/>
        <end position="190"/>
    </location>
</feature>
<dbReference type="EC" id="2.7.4.9" evidence="2 11"/>
<evidence type="ECO:0000256" key="11">
    <source>
        <dbReference type="HAMAP-Rule" id="MF_00165"/>
    </source>
</evidence>
<dbReference type="GO" id="GO:0006235">
    <property type="term" value="P:dTTP biosynthetic process"/>
    <property type="evidence" value="ECO:0007669"/>
    <property type="project" value="UniProtKB-UniRule"/>
</dbReference>
<dbReference type="KEGG" id="aaxa:NCTC10138_00514"/>
<dbReference type="GO" id="GO:0004798">
    <property type="term" value="F:dTMP kinase activity"/>
    <property type="evidence" value="ECO:0007669"/>
    <property type="project" value="UniProtKB-UniRule"/>
</dbReference>
<dbReference type="OrthoDB" id="9774907at2"/>
<dbReference type="Proteomes" id="UP000289841">
    <property type="component" value="Chromosome"/>
</dbReference>
<evidence type="ECO:0000259" key="12">
    <source>
        <dbReference type="Pfam" id="PF02223"/>
    </source>
</evidence>
<dbReference type="GO" id="GO:0006233">
    <property type="term" value="P:dTDP biosynthetic process"/>
    <property type="evidence" value="ECO:0007669"/>
    <property type="project" value="InterPro"/>
</dbReference>
<keyword evidence="4 11" id="KW-0808">Transferase</keyword>
<comment type="function">
    <text evidence="10 11">Phosphorylation of dTMP to form dTDP in both de novo and salvage pathways of dTTP synthesis.</text>
</comment>
<evidence type="ECO:0000313" key="14">
    <source>
        <dbReference type="Proteomes" id="UP000289841"/>
    </source>
</evidence>
<protein>
    <recommendedName>
        <fullName evidence="3 11">Thymidylate kinase</fullName>
        <ecNumber evidence="2 11">2.7.4.9</ecNumber>
    </recommendedName>
    <alternativeName>
        <fullName evidence="11">dTMP kinase</fullName>
    </alternativeName>
</protein>
<name>A0A449BCK7_HAPAX</name>
<dbReference type="GO" id="GO:0005524">
    <property type="term" value="F:ATP binding"/>
    <property type="evidence" value="ECO:0007669"/>
    <property type="project" value="UniProtKB-UniRule"/>
</dbReference>
<dbReference type="PANTHER" id="PTHR10344:SF4">
    <property type="entry name" value="UMP-CMP KINASE 2, MITOCHONDRIAL"/>
    <property type="match status" value="1"/>
</dbReference>
<dbReference type="InterPro" id="IPR018094">
    <property type="entry name" value="Thymidylate_kinase"/>
</dbReference>
<evidence type="ECO:0000313" key="13">
    <source>
        <dbReference type="EMBL" id="VEU80157.1"/>
    </source>
</evidence>
<dbReference type="InterPro" id="IPR027417">
    <property type="entry name" value="P-loop_NTPase"/>
</dbReference>
<dbReference type="GO" id="GO:0005829">
    <property type="term" value="C:cytosol"/>
    <property type="evidence" value="ECO:0007669"/>
    <property type="project" value="TreeGrafter"/>
</dbReference>
<dbReference type="AlphaFoldDB" id="A0A449BCK7"/>
<evidence type="ECO:0000256" key="4">
    <source>
        <dbReference type="ARBA" id="ARBA00022679"/>
    </source>
</evidence>
<accession>A0A449BCK7</accession>
<dbReference type="Pfam" id="PF02223">
    <property type="entry name" value="Thymidylate_kin"/>
    <property type="match status" value="1"/>
</dbReference>
<keyword evidence="5 11" id="KW-0545">Nucleotide biosynthesis</keyword>
<dbReference type="PANTHER" id="PTHR10344">
    <property type="entry name" value="THYMIDYLATE KINASE"/>
    <property type="match status" value="1"/>
</dbReference>
<evidence type="ECO:0000256" key="1">
    <source>
        <dbReference type="ARBA" id="ARBA00009776"/>
    </source>
</evidence>
<evidence type="ECO:0000256" key="3">
    <source>
        <dbReference type="ARBA" id="ARBA00017144"/>
    </source>
</evidence>
<evidence type="ECO:0000256" key="9">
    <source>
        <dbReference type="ARBA" id="ARBA00048743"/>
    </source>
</evidence>
<dbReference type="HAMAP" id="MF_00165">
    <property type="entry name" value="Thymidylate_kinase"/>
    <property type="match status" value="1"/>
</dbReference>
<dbReference type="NCBIfam" id="TIGR00041">
    <property type="entry name" value="DTMP_kinase"/>
    <property type="match status" value="1"/>
</dbReference>
<dbReference type="EMBL" id="LR215048">
    <property type="protein sequence ID" value="VEU80157.1"/>
    <property type="molecule type" value="Genomic_DNA"/>
</dbReference>
<keyword evidence="7 11" id="KW-0418">Kinase</keyword>
<evidence type="ECO:0000256" key="2">
    <source>
        <dbReference type="ARBA" id="ARBA00012980"/>
    </source>
</evidence>
<dbReference type="GO" id="GO:0006227">
    <property type="term" value="P:dUDP biosynthetic process"/>
    <property type="evidence" value="ECO:0007669"/>
    <property type="project" value="TreeGrafter"/>
</dbReference>
<sequence>MFISFEGGEGTGKTTLIQIIKQTLEDKGYEVVLTREPGGTGSMLAEEIRDLVLNPKFTHVNEYTEALLYAASRAQHLDEVIIPALESKKIVLCDRYLDSSLAYQAFARNLGLDFILEINKYATKHLPDITFYIDIDPLVGIERIKGRSKFDRLDREKIAFHNEVRKGYLELTKMFSERIIKIEGEQTIPEISIFMIDEINKRLWIK</sequence>
<keyword evidence="8 11" id="KW-0067">ATP-binding</keyword>
<gene>
    <name evidence="11 13" type="primary">tmk</name>
    <name evidence="13" type="ORF">NCTC10138_00514</name>
</gene>
<feature type="binding site" evidence="11">
    <location>
        <begin position="7"/>
        <end position="14"/>
    </location>
    <ligand>
        <name>ATP</name>
        <dbReference type="ChEBI" id="CHEBI:30616"/>
    </ligand>
</feature>
<evidence type="ECO:0000256" key="10">
    <source>
        <dbReference type="ARBA" id="ARBA00057735"/>
    </source>
</evidence>
<comment type="catalytic activity">
    <reaction evidence="9 11">
        <text>dTMP + ATP = dTDP + ADP</text>
        <dbReference type="Rhea" id="RHEA:13517"/>
        <dbReference type="ChEBI" id="CHEBI:30616"/>
        <dbReference type="ChEBI" id="CHEBI:58369"/>
        <dbReference type="ChEBI" id="CHEBI:63528"/>
        <dbReference type="ChEBI" id="CHEBI:456216"/>
        <dbReference type="EC" id="2.7.4.9"/>
    </reaction>
</comment>